<evidence type="ECO:0000313" key="1">
    <source>
        <dbReference type="EMBL" id="KAI8034143.1"/>
    </source>
</evidence>
<reference evidence="1" key="1">
    <citation type="journal article" date="2023" name="Genome Biol. Evol.">
        <title>Long-read-based Genome Assembly of Drosophila gunungcola Reveals Fewer Chemosensory Genes in Flower-breeding Species.</title>
        <authorList>
            <person name="Negi A."/>
            <person name="Liao B.Y."/>
            <person name="Yeh S.D."/>
        </authorList>
    </citation>
    <scope>NUCLEOTIDE SEQUENCE</scope>
    <source>
        <strain evidence="1">Sukarami</strain>
    </source>
</reference>
<organism evidence="1 2">
    <name type="scientific">Drosophila gunungcola</name>
    <name type="common">fruit fly</name>
    <dbReference type="NCBI Taxonomy" id="103775"/>
    <lineage>
        <taxon>Eukaryota</taxon>
        <taxon>Metazoa</taxon>
        <taxon>Ecdysozoa</taxon>
        <taxon>Arthropoda</taxon>
        <taxon>Hexapoda</taxon>
        <taxon>Insecta</taxon>
        <taxon>Pterygota</taxon>
        <taxon>Neoptera</taxon>
        <taxon>Endopterygota</taxon>
        <taxon>Diptera</taxon>
        <taxon>Brachycera</taxon>
        <taxon>Muscomorpha</taxon>
        <taxon>Ephydroidea</taxon>
        <taxon>Drosophilidae</taxon>
        <taxon>Drosophila</taxon>
        <taxon>Sophophora</taxon>
    </lineage>
</organism>
<dbReference type="Proteomes" id="UP001059596">
    <property type="component" value="Unassembled WGS sequence"/>
</dbReference>
<dbReference type="EMBL" id="JAMKOV010000080">
    <property type="protein sequence ID" value="KAI8034143.1"/>
    <property type="molecule type" value="Genomic_DNA"/>
</dbReference>
<keyword evidence="2" id="KW-1185">Reference proteome</keyword>
<proteinExistence type="predicted"/>
<evidence type="ECO:0000313" key="2">
    <source>
        <dbReference type="Proteomes" id="UP001059596"/>
    </source>
</evidence>
<gene>
    <name evidence="1" type="ORF">M5D96_013105</name>
</gene>
<name>A0A9P9YBY3_9MUSC</name>
<protein>
    <submittedName>
        <fullName evidence="1">Uncharacterized protein</fullName>
    </submittedName>
</protein>
<sequence>MGSGTATLRKRPAITIFLSQQISSKPICTVRSFYSKQINIYLYRQKIKKYKRSYFQRSCIAAISLMLL</sequence>
<accession>A0A9P9YBY3</accession>
<dbReference type="AlphaFoldDB" id="A0A9P9YBY3"/>
<comment type="caution">
    <text evidence="1">The sequence shown here is derived from an EMBL/GenBank/DDBJ whole genome shotgun (WGS) entry which is preliminary data.</text>
</comment>